<feature type="region of interest" description="Disordered" evidence="5">
    <location>
        <begin position="298"/>
        <end position="487"/>
    </location>
</feature>
<reference evidence="7 8" key="1">
    <citation type="submission" date="2017-07" db="EMBL/GenBank/DDBJ databases">
        <title>An improved, manually edited Actinidia chinensis var. chinensis (kiwifruit) genome highlights the challenges associated with draft genomes and gene prediction in plants.</title>
        <authorList>
            <person name="Pilkington S."/>
            <person name="Crowhurst R."/>
            <person name="Hilario E."/>
            <person name="Nardozza S."/>
            <person name="Fraser L."/>
            <person name="Peng Y."/>
            <person name="Gunaseelan K."/>
            <person name="Simpson R."/>
            <person name="Tahir J."/>
            <person name="Deroles S."/>
            <person name="Templeton K."/>
            <person name="Luo Z."/>
            <person name="Davy M."/>
            <person name="Cheng C."/>
            <person name="Mcneilage M."/>
            <person name="Scaglione D."/>
            <person name="Liu Y."/>
            <person name="Zhang Q."/>
            <person name="Datson P."/>
            <person name="De Silva N."/>
            <person name="Gardiner S."/>
            <person name="Bassett H."/>
            <person name="Chagne D."/>
            <person name="Mccallum J."/>
            <person name="Dzierzon H."/>
            <person name="Deng C."/>
            <person name="Wang Y.-Y."/>
            <person name="Barron N."/>
            <person name="Manako K."/>
            <person name="Bowen J."/>
            <person name="Foster T."/>
            <person name="Erridge Z."/>
            <person name="Tiffin H."/>
            <person name="Waite C."/>
            <person name="Davies K."/>
            <person name="Grierson E."/>
            <person name="Laing W."/>
            <person name="Kirk R."/>
            <person name="Chen X."/>
            <person name="Wood M."/>
            <person name="Montefiori M."/>
            <person name="Brummell D."/>
            <person name="Schwinn K."/>
            <person name="Catanach A."/>
            <person name="Fullerton C."/>
            <person name="Li D."/>
            <person name="Meiyalaghan S."/>
            <person name="Nieuwenhuizen N."/>
            <person name="Read N."/>
            <person name="Prakash R."/>
            <person name="Hunter D."/>
            <person name="Zhang H."/>
            <person name="Mckenzie M."/>
            <person name="Knabel M."/>
            <person name="Harris A."/>
            <person name="Allan A."/>
            <person name="Chen A."/>
            <person name="Janssen B."/>
            <person name="Plunkett B."/>
            <person name="Dwamena C."/>
            <person name="Voogd C."/>
            <person name="Leif D."/>
            <person name="Lafferty D."/>
            <person name="Souleyre E."/>
            <person name="Varkonyi-Gasic E."/>
            <person name="Gambi F."/>
            <person name="Hanley J."/>
            <person name="Yao J.-L."/>
            <person name="Cheung J."/>
            <person name="David K."/>
            <person name="Warren B."/>
            <person name="Marsh K."/>
            <person name="Snowden K."/>
            <person name="Lin-Wang K."/>
            <person name="Brian L."/>
            <person name="Martinez-Sanchez M."/>
            <person name="Wang M."/>
            <person name="Ileperuma N."/>
            <person name="Macnee N."/>
            <person name="Campin R."/>
            <person name="Mcatee P."/>
            <person name="Drummond R."/>
            <person name="Espley R."/>
            <person name="Ireland H."/>
            <person name="Wu R."/>
            <person name="Atkinson R."/>
            <person name="Karunairetnam S."/>
            <person name="Bulley S."/>
            <person name="Chunkath S."/>
            <person name="Hanley Z."/>
            <person name="Storey R."/>
            <person name="Thrimawithana A."/>
            <person name="Thomson S."/>
            <person name="David C."/>
            <person name="Testolin R."/>
        </authorList>
    </citation>
    <scope>NUCLEOTIDE SEQUENCE [LARGE SCALE GENOMIC DNA]</scope>
    <source>
        <strain evidence="8">cv. Red5</strain>
        <tissue evidence="7">Young leaf</tissue>
    </source>
</reference>
<evidence type="ECO:0000259" key="6">
    <source>
        <dbReference type="Pfam" id="PF03467"/>
    </source>
</evidence>
<keyword evidence="4" id="KW-0539">Nucleus</keyword>
<dbReference type="Gramene" id="PSS02909">
    <property type="protein sequence ID" value="PSS02909"/>
    <property type="gene ID" value="CEY00_Acc21289"/>
</dbReference>
<comment type="caution">
    <text evidence="7">The sequence shown here is derived from an EMBL/GenBank/DDBJ whole genome shotgun (WGS) entry which is preliminary data.</text>
</comment>
<feature type="region of interest" description="Disordered" evidence="5">
    <location>
        <begin position="503"/>
        <end position="523"/>
    </location>
</feature>
<dbReference type="GO" id="GO:0000184">
    <property type="term" value="P:nuclear-transcribed mRNA catabolic process, nonsense-mediated decay"/>
    <property type="evidence" value="ECO:0007669"/>
    <property type="project" value="UniProtKB-KW"/>
</dbReference>
<dbReference type="OrthoDB" id="18087at2759"/>
<dbReference type="PANTHER" id="PTHR13112:SF0">
    <property type="entry name" value="FI21285P1"/>
    <property type="match status" value="1"/>
</dbReference>
<feature type="region of interest" description="Disordered" evidence="5">
    <location>
        <begin position="250"/>
        <end position="269"/>
    </location>
</feature>
<reference evidence="8" key="2">
    <citation type="journal article" date="2018" name="BMC Genomics">
        <title>A manually annotated Actinidia chinensis var. chinensis (kiwifruit) genome highlights the challenges associated with draft genomes and gene prediction in plants.</title>
        <authorList>
            <person name="Pilkington S.M."/>
            <person name="Crowhurst R."/>
            <person name="Hilario E."/>
            <person name="Nardozza S."/>
            <person name="Fraser L."/>
            <person name="Peng Y."/>
            <person name="Gunaseelan K."/>
            <person name="Simpson R."/>
            <person name="Tahir J."/>
            <person name="Deroles S.C."/>
            <person name="Templeton K."/>
            <person name="Luo Z."/>
            <person name="Davy M."/>
            <person name="Cheng C."/>
            <person name="McNeilage M."/>
            <person name="Scaglione D."/>
            <person name="Liu Y."/>
            <person name="Zhang Q."/>
            <person name="Datson P."/>
            <person name="De Silva N."/>
            <person name="Gardiner S.E."/>
            <person name="Bassett H."/>
            <person name="Chagne D."/>
            <person name="McCallum J."/>
            <person name="Dzierzon H."/>
            <person name="Deng C."/>
            <person name="Wang Y.Y."/>
            <person name="Barron L."/>
            <person name="Manako K."/>
            <person name="Bowen J."/>
            <person name="Foster T.M."/>
            <person name="Erridge Z.A."/>
            <person name="Tiffin H."/>
            <person name="Waite C.N."/>
            <person name="Davies K.M."/>
            <person name="Grierson E.P."/>
            <person name="Laing W.A."/>
            <person name="Kirk R."/>
            <person name="Chen X."/>
            <person name="Wood M."/>
            <person name="Montefiori M."/>
            <person name="Brummell D.A."/>
            <person name="Schwinn K.E."/>
            <person name="Catanach A."/>
            <person name="Fullerton C."/>
            <person name="Li D."/>
            <person name="Meiyalaghan S."/>
            <person name="Nieuwenhuizen N."/>
            <person name="Read N."/>
            <person name="Prakash R."/>
            <person name="Hunter D."/>
            <person name="Zhang H."/>
            <person name="McKenzie M."/>
            <person name="Knabel M."/>
            <person name="Harris A."/>
            <person name="Allan A.C."/>
            <person name="Gleave A."/>
            <person name="Chen A."/>
            <person name="Janssen B.J."/>
            <person name="Plunkett B."/>
            <person name="Ampomah-Dwamena C."/>
            <person name="Voogd C."/>
            <person name="Leif D."/>
            <person name="Lafferty D."/>
            <person name="Souleyre E.J.F."/>
            <person name="Varkonyi-Gasic E."/>
            <person name="Gambi F."/>
            <person name="Hanley J."/>
            <person name="Yao J.L."/>
            <person name="Cheung J."/>
            <person name="David K.M."/>
            <person name="Warren B."/>
            <person name="Marsh K."/>
            <person name="Snowden K.C."/>
            <person name="Lin-Wang K."/>
            <person name="Brian L."/>
            <person name="Martinez-Sanchez M."/>
            <person name="Wang M."/>
            <person name="Ileperuma N."/>
            <person name="Macnee N."/>
            <person name="Campin R."/>
            <person name="McAtee P."/>
            <person name="Drummond R.S.M."/>
            <person name="Espley R.V."/>
            <person name="Ireland H.S."/>
            <person name="Wu R."/>
            <person name="Atkinson R.G."/>
            <person name="Karunairetnam S."/>
            <person name="Bulley S."/>
            <person name="Chunkath S."/>
            <person name="Hanley Z."/>
            <person name="Storey R."/>
            <person name="Thrimawithana A.H."/>
            <person name="Thomson S."/>
            <person name="David C."/>
            <person name="Testolin R."/>
            <person name="Huang H."/>
            <person name="Hellens R.P."/>
            <person name="Schaffer R.J."/>
        </authorList>
    </citation>
    <scope>NUCLEOTIDE SEQUENCE [LARGE SCALE GENOMIC DNA]</scope>
    <source>
        <strain evidence="8">cv. Red5</strain>
    </source>
</reference>
<dbReference type="InterPro" id="IPR039722">
    <property type="entry name" value="Upf3"/>
</dbReference>
<dbReference type="InterPro" id="IPR005120">
    <property type="entry name" value="UPF3_dom"/>
</dbReference>
<feature type="compositionally biased region" description="Basic and acidic residues" evidence="5">
    <location>
        <begin position="217"/>
        <end position="241"/>
    </location>
</feature>
<comment type="similarity">
    <text evidence="2">Belongs to the RENT3 family.</text>
</comment>
<keyword evidence="3" id="KW-0866">Nonsense-mediated mRNA decay</keyword>
<feature type="domain" description="UPF3" evidence="6">
    <location>
        <begin position="7"/>
        <end position="168"/>
    </location>
</feature>
<keyword evidence="8" id="KW-1185">Reference proteome</keyword>
<dbReference type="EMBL" id="NKQK01000019">
    <property type="protein sequence ID" value="PSS02909.1"/>
    <property type="molecule type" value="Genomic_DNA"/>
</dbReference>
<dbReference type="STRING" id="1590841.A0A2R6Q6M1"/>
<evidence type="ECO:0000256" key="3">
    <source>
        <dbReference type="ARBA" id="ARBA00023161"/>
    </source>
</evidence>
<dbReference type="Pfam" id="PF03467">
    <property type="entry name" value="Smg4_UPF3"/>
    <property type="match status" value="1"/>
</dbReference>
<dbReference type="GO" id="GO:0005737">
    <property type="term" value="C:cytoplasm"/>
    <property type="evidence" value="ECO:0007669"/>
    <property type="project" value="TreeGrafter"/>
</dbReference>
<evidence type="ECO:0000256" key="2">
    <source>
        <dbReference type="ARBA" id="ARBA00005991"/>
    </source>
</evidence>
<evidence type="ECO:0000313" key="7">
    <source>
        <dbReference type="EMBL" id="PSS02909.1"/>
    </source>
</evidence>
<evidence type="ECO:0000256" key="5">
    <source>
        <dbReference type="SAM" id="MobiDB-lite"/>
    </source>
</evidence>
<name>A0A2R6Q6M1_ACTCC</name>
<feature type="region of interest" description="Disordered" evidence="5">
    <location>
        <begin position="167"/>
        <end position="241"/>
    </location>
</feature>
<feature type="compositionally biased region" description="Basic and acidic residues" evidence="5">
    <location>
        <begin position="386"/>
        <end position="402"/>
    </location>
</feature>
<evidence type="ECO:0000256" key="4">
    <source>
        <dbReference type="ARBA" id="ARBA00023242"/>
    </source>
</evidence>
<feature type="compositionally biased region" description="Basic and acidic residues" evidence="5">
    <location>
        <begin position="340"/>
        <end position="356"/>
    </location>
</feature>
<dbReference type="GO" id="GO:0005730">
    <property type="term" value="C:nucleolus"/>
    <property type="evidence" value="ECO:0007669"/>
    <property type="project" value="TreeGrafter"/>
</dbReference>
<proteinExistence type="inferred from homology"/>
<dbReference type="GO" id="GO:0045727">
    <property type="term" value="P:positive regulation of translation"/>
    <property type="evidence" value="ECO:0007669"/>
    <property type="project" value="TreeGrafter"/>
</dbReference>
<dbReference type="FunCoup" id="A0A2R6Q6M1">
    <property type="interactions" value="2132"/>
</dbReference>
<dbReference type="SUPFAM" id="SSF54928">
    <property type="entry name" value="RNA-binding domain, RBD"/>
    <property type="match status" value="1"/>
</dbReference>
<sequence length="523" mass="57803">MKGPLDRTKVVVRHLPPTISQSALAEQIDGRFTGRYNSVVFLPGKNSQKLLSYARAYIDFKRPEDVIEFAEYFDGHVFVNEKGTQFRTIVEYAPSQRVPKHWSKKDGREGTIFKDPDYMEFLEFLAKPVENLPSAEIQLERREVERAGAAKDAPIITPLMDFVRQKRAAKGGNRRSLSNGKPTRKGHGATYGSPSAASSRRGSDRKRILTSMYVLRDTAKNTSGKDKSTYTADPNRHDQQLSDKSLALAAASGTEISEEENGISGSTDTGKKKVLLLKGKEKEIPHAGGMSLQQNANSVKNSLGSSAPKQNQRREGSGRIIKSILLNKDARHNQSSSVVHSDKHSRSSNLEKDSRRPPRPQIQMFLKDSNGGPEYKVVGNDLHSFSSEKQEKRTRNKDRPDRGVWTPLHRSDGSHASDESLSSSAFQCTQLQPDSVEESHGEIKMNMSNARSGETRTVGGGRSSYPPLDNGSHKHSGRRGLVHNVKDDGSSIISDMKLLKRGGSSGYVPHEKQVWVQKSSAGS</sequence>
<dbReference type="InterPro" id="IPR035979">
    <property type="entry name" value="RBD_domain_sf"/>
</dbReference>
<dbReference type="InParanoid" id="A0A2R6Q6M1"/>
<evidence type="ECO:0000313" key="8">
    <source>
        <dbReference type="Proteomes" id="UP000241394"/>
    </source>
</evidence>
<dbReference type="Gene3D" id="3.30.70.330">
    <property type="match status" value="1"/>
</dbReference>
<comment type="subcellular location">
    <subcellularLocation>
        <location evidence="1">Nucleus</location>
    </subcellularLocation>
</comment>
<dbReference type="Proteomes" id="UP000241394">
    <property type="component" value="Chromosome LG19"/>
</dbReference>
<dbReference type="OMA" id="PMEFVFE"/>
<dbReference type="PANTHER" id="PTHR13112">
    <property type="entry name" value="UPF3 REGULATOR OF NONSENSE TRANSCRIPTS-LIKE PROTEIN"/>
    <property type="match status" value="1"/>
</dbReference>
<dbReference type="CDD" id="cd12455">
    <property type="entry name" value="RRM_like_Smg4_UPF3"/>
    <property type="match status" value="1"/>
</dbReference>
<dbReference type="GO" id="GO:0003729">
    <property type="term" value="F:mRNA binding"/>
    <property type="evidence" value="ECO:0007669"/>
    <property type="project" value="TreeGrafter"/>
</dbReference>
<dbReference type="AlphaFoldDB" id="A0A2R6Q6M1"/>
<protein>
    <submittedName>
        <fullName evidence="7">Regulator of nonsense transcripts like</fullName>
    </submittedName>
</protein>
<dbReference type="InterPro" id="IPR012677">
    <property type="entry name" value="Nucleotide-bd_a/b_plait_sf"/>
</dbReference>
<organism evidence="7 8">
    <name type="scientific">Actinidia chinensis var. chinensis</name>
    <name type="common">Chinese soft-hair kiwi</name>
    <dbReference type="NCBI Taxonomy" id="1590841"/>
    <lineage>
        <taxon>Eukaryota</taxon>
        <taxon>Viridiplantae</taxon>
        <taxon>Streptophyta</taxon>
        <taxon>Embryophyta</taxon>
        <taxon>Tracheophyta</taxon>
        <taxon>Spermatophyta</taxon>
        <taxon>Magnoliopsida</taxon>
        <taxon>eudicotyledons</taxon>
        <taxon>Gunneridae</taxon>
        <taxon>Pentapetalae</taxon>
        <taxon>asterids</taxon>
        <taxon>Ericales</taxon>
        <taxon>Actinidiaceae</taxon>
        <taxon>Actinidia</taxon>
    </lineage>
</organism>
<feature type="compositionally biased region" description="Basic and acidic residues" evidence="5">
    <location>
        <begin position="409"/>
        <end position="418"/>
    </location>
</feature>
<gene>
    <name evidence="7" type="ORF">CEY00_Acc21289</name>
</gene>
<feature type="compositionally biased region" description="Polar residues" evidence="5">
    <location>
        <begin position="298"/>
        <end position="310"/>
    </location>
</feature>
<evidence type="ECO:0000256" key="1">
    <source>
        <dbReference type="ARBA" id="ARBA00004123"/>
    </source>
</evidence>
<accession>A0A2R6Q6M1</accession>